<dbReference type="RefSeq" id="XP_033659902.1">
    <property type="nucleotide sequence ID" value="XM_033809978.1"/>
</dbReference>
<keyword evidence="2" id="KW-1185">Reference proteome</keyword>
<accession>A0A6A6BWP7</accession>
<dbReference type="GeneID" id="54563250"/>
<evidence type="ECO:0000313" key="1">
    <source>
        <dbReference type="EMBL" id="KAF2159013.1"/>
    </source>
</evidence>
<dbReference type="Proteomes" id="UP000799537">
    <property type="component" value="Unassembled WGS sequence"/>
</dbReference>
<gene>
    <name evidence="1" type="ORF">M409DRAFT_30548</name>
</gene>
<evidence type="ECO:0000313" key="2">
    <source>
        <dbReference type="Proteomes" id="UP000799537"/>
    </source>
</evidence>
<sequence length="117" mass="12915">MCPELFAERRPNLNVNSPISAEKSAWEFVAGTFVHELLHVISDDFNDRVFTDPNGVRTLPHGPLAIFAIPNQIGASGGKVWKANIGAVTTINQPSGYQIFSEECQYPGTKWSVDQQQ</sequence>
<organism evidence="1 2">
    <name type="scientific">Zasmidium cellare ATCC 36951</name>
    <dbReference type="NCBI Taxonomy" id="1080233"/>
    <lineage>
        <taxon>Eukaryota</taxon>
        <taxon>Fungi</taxon>
        <taxon>Dikarya</taxon>
        <taxon>Ascomycota</taxon>
        <taxon>Pezizomycotina</taxon>
        <taxon>Dothideomycetes</taxon>
        <taxon>Dothideomycetidae</taxon>
        <taxon>Mycosphaerellales</taxon>
        <taxon>Mycosphaerellaceae</taxon>
        <taxon>Zasmidium</taxon>
    </lineage>
</organism>
<proteinExistence type="predicted"/>
<name>A0A6A6BWP7_ZASCE</name>
<reference evidence="1" key="1">
    <citation type="journal article" date="2020" name="Stud. Mycol.">
        <title>101 Dothideomycetes genomes: a test case for predicting lifestyles and emergence of pathogens.</title>
        <authorList>
            <person name="Haridas S."/>
            <person name="Albert R."/>
            <person name="Binder M."/>
            <person name="Bloem J."/>
            <person name="Labutti K."/>
            <person name="Salamov A."/>
            <person name="Andreopoulos B."/>
            <person name="Baker S."/>
            <person name="Barry K."/>
            <person name="Bills G."/>
            <person name="Bluhm B."/>
            <person name="Cannon C."/>
            <person name="Castanera R."/>
            <person name="Culley D."/>
            <person name="Daum C."/>
            <person name="Ezra D."/>
            <person name="Gonzalez J."/>
            <person name="Henrissat B."/>
            <person name="Kuo A."/>
            <person name="Liang C."/>
            <person name="Lipzen A."/>
            <person name="Lutzoni F."/>
            <person name="Magnuson J."/>
            <person name="Mondo S."/>
            <person name="Nolan M."/>
            <person name="Ohm R."/>
            <person name="Pangilinan J."/>
            <person name="Park H.-J."/>
            <person name="Ramirez L."/>
            <person name="Alfaro M."/>
            <person name="Sun H."/>
            <person name="Tritt A."/>
            <person name="Yoshinaga Y."/>
            <person name="Zwiers L.-H."/>
            <person name="Turgeon B."/>
            <person name="Goodwin S."/>
            <person name="Spatafora J."/>
            <person name="Crous P."/>
            <person name="Grigoriev I."/>
        </authorList>
    </citation>
    <scope>NUCLEOTIDE SEQUENCE</scope>
    <source>
        <strain evidence="1">ATCC 36951</strain>
    </source>
</reference>
<dbReference type="AlphaFoldDB" id="A0A6A6BWP7"/>
<protein>
    <submittedName>
        <fullName evidence="1">Uncharacterized protein</fullName>
    </submittedName>
</protein>
<dbReference type="EMBL" id="ML993644">
    <property type="protein sequence ID" value="KAF2159013.1"/>
    <property type="molecule type" value="Genomic_DNA"/>
</dbReference>